<protein>
    <submittedName>
        <fullName evidence="1">Uncharacterized protein</fullName>
    </submittedName>
</protein>
<evidence type="ECO:0000313" key="1">
    <source>
        <dbReference type="EMBL" id="EFN87970.1"/>
    </source>
</evidence>
<dbReference type="EMBL" id="GL446345">
    <property type="protein sequence ID" value="EFN87970.1"/>
    <property type="molecule type" value="Genomic_DNA"/>
</dbReference>
<sequence>MPPGVGIAKLNAYGFEASAYLRLMCVVKSHILPEVPLSRPEKVYNKIHPVRLATYLKYSRTMLTTLELKPQNMDGLHGQRPWKWKTTTSIYALYPKPRKGAEELCDNYILVYNRKDKNGAATSGVSVLFYGRYEANINIEYNSDGILTVTEHAFNTKAQEYNMLLFKTKIKRCLKAYISGAPTSAPIVGQLVEEVEQLAVQQYLGGASPGWERKLKPAFLAGFPLPNHMGRAAFQTGCKVIWVSSEQLFFEIFGSNHCSICSAELKVVSEIPSDG</sequence>
<dbReference type="InParanoid" id="E2B8K8"/>
<name>E2B8K8_HARSA</name>
<evidence type="ECO:0000313" key="2">
    <source>
        <dbReference type="Proteomes" id="UP000008237"/>
    </source>
</evidence>
<organism evidence="2">
    <name type="scientific">Harpegnathos saltator</name>
    <name type="common">Jerdon's jumping ant</name>
    <dbReference type="NCBI Taxonomy" id="610380"/>
    <lineage>
        <taxon>Eukaryota</taxon>
        <taxon>Metazoa</taxon>
        <taxon>Ecdysozoa</taxon>
        <taxon>Arthropoda</taxon>
        <taxon>Hexapoda</taxon>
        <taxon>Insecta</taxon>
        <taxon>Pterygota</taxon>
        <taxon>Neoptera</taxon>
        <taxon>Endopterygota</taxon>
        <taxon>Hymenoptera</taxon>
        <taxon>Apocrita</taxon>
        <taxon>Aculeata</taxon>
        <taxon>Formicoidea</taxon>
        <taxon>Formicidae</taxon>
        <taxon>Ponerinae</taxon>
        <taxon>Ponerini</taxon>
        <taxon>Harpegnathos</taxon>
    </lineage>
</organism>
<gene>
    <name evidence="1" type="ORF">EAI_01286</name>
</gene>
<dbReference type="AlphaFoldDB" id="E2B8K8"/>
<reference evidence="1 2" key="1">
    <citation type="journal article" date="2010" name="Science">
        <title>Genomic comparison of the ants Camponotus floridanus and Harpegnathos saltator.</title>
        <authorList>
            <person name="Bonasio R."/>
            <person name="Zhang G."/>
            <person name="Ye C."/>
            <person name="Mutti N.S."/>
            <person name="Fang X."/>
            <person name="Qin N."/>
            <person name="Donahue G."/>
            <person name="Yang P."/>
            <person name="Li Q."/>
            <person name="Li C."/>
            <person name="Zhang P."/>
            <person name="Huang Z."/>
            <person name="Berger S.L."/>
            <person name="Reinberg D."/>
            <person name="Wang J."/>
            <person name="Liebig J."/>
        </authorList>
    </citation>
    <scope>NUCLEOTIDE SEQUENCE [LARGE SCALE GENOMIC DNA]</scope>
    <source>
        <strain evidence="1 2">R22 G/1</strain>
    </source>
</reference>
<keyword evidence="2" id="KW-1185">Reference proteome</keyword>
<proteinExistence type="predicted"/>
<dbReference type="Proteomes" id="UP000008237">
    <property type="component" value="Unassembled WGS sequence"/>
</dbReference>
<accession>E2B8K8</accession>